<dbReference type="Proteomes" id="UP000310353">
    <property type="component" value="Unassembled WGS sequence"/>
</dbReference>
<reference evidence="1 2" key="1">
    <citation type="submission" date="2018-05" db="EMBL/GenBank/DDBJ databases">
        <title>Novel Campyloabacter and Helicobacter Species and Strains.</title>
        <authorList>
            <person name="Mannion A.J."/>
            <person name="Shen Z."/>
            <person name="Fox J.G."/>
        </authorList>
    </citation>
    <scope>NUCLEOTIDE SEQUENCE [LARGE SCALE GENOMIC DNA]</scope>
    <source>
        <strain evidence="2">MIT17-670</strain>
    </source>
</reference>
<dbReference type="RefSeq" id="WP_137622295.1">
    <property type="nucleotide sequence ID" value="NZ_NXMA01000007.1"/>
</dbReference>
<organism evidence="1 2">
    <name type="scientific">Campylobacter aviculae</name>
    <dbReference type="NCBI Taxonomy" id="2510190"/>
    <lineage>
        <taxon>Bacteria</taxon>
        <taxon>Pseudomonadati</taxon>
        <taxon>Campylobacterota</taxon>
        <taxon>Epsilonproteobacteria</taxon>
        <taxon>Campylobacterales</taxon>
        <taxon>Campylobacteraceae</taxon>
        <taxon>Campylobacter</taxon>
    </lineage>
</organism>
<protein>
    <recommendedName>
        <fullName evidence="3">Glycosyltransferase family 92 protein</fullName>
    </recommendedName>
</protein>
<gene>
    <name evidence="1" type="ORF">CQA76_04725</name>
</gene>
<dbReference type="AlphaFoldDB" id="A0A4U7BJP8"/>
<evidence type="ECO:0000313" key="2">
    <source>
        <dbReference type="Proteomes" id="UP000310353"/>
    </source>
</evidence>
<evidence type="ECO:0000313" key="1">
    <source>
        <dbReference type="EMBL" id="TKX32198.1"/>
    </source>
</evidence>
<accession>A0A4U7BJP8</accession>
<dbReference type="EMBL" id="NXMA01000007">
    <property type="protein sequence ID" value="TKX32198.1"/>
    <property type="molecule type" value="Genomic_DNA"/>
</dbReference>
<keyword evidence="2" id="KW-1185">Reference proteome</keyword>
<sequence length="394" mass="47323">MRKNMFKFFDVSSLCFNPYLTDKRQPPRPKELRQDSYDIDFDYGIIFADIFFDATEKYLVHCIGAPLYHMNDLIREESFWMRNSLNVSESSYLKHITYDQPKISFKELDRASHFYFNYKMLLKPKFMQTNRYGDIKFNIINQNSSELLRNKRVVLFKNKDNKFEWVRDYCNYYDKIHKADAVLIYDSSELYSSKELLEYLKANVNISIFVVRWPVPYGPLASKGSYWDSDYSIYVVYEHAKYRFLRCAKSVLYVDIDELVVSKNNQSIFEYTEKLGKTVYFDGRWVANTCSSDIYSFKDMSYLYRIGDKDRATIKWCTVIDPSKDHIQWRCHYHYDTETKQVTIEDLDTNFETRHFVAITSGWRSKLRFDKILDTSNFDDCEILHNVFRKMGWE</sequence>
<comment type="caution">
    <text evidence="1">The sequence shown here is derived from an EMBL/GenBank/DDBJ whole genome shotgun (WGS) entry which is preliminary data.</text>
</comment>
<dbReference type="OrthoDB" id="4405067at2"/>
<name>A0A4U7BJP8_9BACT</name>
<proteinExistence type="predicted"/>
<evidence type="ECO:0008006" key="3">
    <source>
        <dbReference type="Google" id="ProtNLM"/>
    </source>
</evidence>